<dbReference type="SUPFAM" id="SSF52821">
    <property type="entry name" value="Rhodanese/Cell cycle control phosphatase"/>
    <property type="match status" value="3"/>
</dbReference>
<dbReference type="SMART" id="SM00450">
    <property type="entry name" value="RHOD"/>
    <property type="match status" value="3"/>
</dbReference>
<dbReference type="InterPro" id="IPR050229">
    <property type="entry name" value="GlpE_sulfurtransferase"/>
</dbReference>
<dbReference type="Pfam" id="PF00581">
    <property type="entry name" value="Rhodanese"/>
    <property type="match status" value="3"/>
</dbReference>
<evidence type="ECO:0000313" key="4">
    <source>
        <dbReference type="Proteomes" id="UP000006621"/>
    </source>
</evidence>
<dbReference type="CDD" id="cd00158">
    <property type="entry name" value="RHOD"/>
    <property type="match status" value="3"/>
</dbReference>
<evidence type="ECO:0000313" key="3">
    <source>
        <dbReference type="EMBL" id="AEI13833.1"/>
    </source>
</evidence>
<dbReference type="PROSITE" id="PS51257">
    <property type="entry name" value="PROKAR_LIPOPROTEIN"/>
    <property type="match status" value="1"/>
</dbReference>
<keyword evidence="4" id="KW-1185">Reference proteome</keyword>
<gene>
    <name evidence="3" type="ordered locus">Flexsi_0137</name>
</gene>
<dbReference type="OrthoDB" id="9776795at2"/>
<dbReference type="eggNOG" id="COG2897">
    <property type="taxonomic scope" value="Bacteria"/>
</dbReference>
<organism evidence="3 4">
    <name type="scientific">Flexistipes sinusarabici (strain ATCC 49648 / DSM 4947 / MAS 10)</name>
    <dbReference type="NCBI Taxonomy" id="717231"/>
    <lineage>
        <taxon>Bacteria</taxon>
        <taxon>Pseudomonadati</taxon>
        <taxon>Deferribacterota</taxon>
        <taxon>Deferribacteres</taxon>
        <taxon>Deferribacterales</taxon>
        <taxon>Flexistipitaceae</taxon>
        <taxon>Flexistipes</taxon>
    </lineage>
</organism>
<dbReference type="RefSeq" id="WP_013885347.1">
    <property type="nucleotide sequence ID" value="NC_015672.1"/>
</dbReference>
<keyword evidence="1" id="KW-0732">Signal</keyword>
<name>F8E7B8_FLESM</name>
<dbReference type="PROSITE" id="PS50206">
    <property type="entry name" value="RHODANESE_3"/>
    <property type="match status" value="3"/>
</dbReference>
<accession>F8E7B8</accession>
<dbReference type="EMBL" id="CP002858">
    <property type="protein sequence ID" value="AEI13833.1"/>
    <property type="molecule type" value="Genomic_DNA"/>
</dbReference>
<dbReference type="InterPro" id="IPR001763">
    <property type="entry name" value="Rhodanese-like_dom"/>
</dbReference>
<dbReference type="KEGG" id="fsi:Flexsi_0137"/>
<feature type="domain" description="Rhodanese" evidence="2">
    <location>
        <begin position="169"/>
        <end position="269"/>
    </location>
</feature>
<evidence type="ECO:0000256" key="1">
    <source>
        <dbReference type="SAM" id="SignalP"/>
    </source>
</evidence>
<reference evidence="4" key="2">
    <citation type="submission" date="2011-06" db="EMBL/GenBank/DDBJ databases">
        <title>The complete genome of Flexistipes sinusarabici DSM 4947.</title>
        <authorList>
            <person name="Lucas S."/>
            <person name="Han J."/>
            <person name="Lapidus A."/>
            <person name="Bruce D."/>
            <person name="Goodwin L."/>
            <person name="Pitluck S."/>
            <person name="Peters L."/>
            <person name="Kyrpides N."/>
            <person name="Mavromatis K."/>
            <person name="Ivanova N."/>
            <person name="Mikhailova N."/>
            <person name="Chertkov O."/>
            <person name="Detter J.C."/>
            <person name="Tapia R."/>
            <person name="Han C."/>
            <person name="Land M."/>
            <person name="Hauser L."/>
            <person name="Markowitz V."/>
            <person name="Cheng J.-F."/>
            <person name="Hugenholtz P."/>
            <person name="Woyke T."/>
            <person name="Wu D."/>
            <person name="Spring S."/>
            <person name="Schroeder M."/>
            <person name="Brambilla E."/>
            <person name="Klenk H.-P."/>
            <person name="Eisen J.A."/>
        </authorList>
    </citation>
    <scope>NUCLEOTIDE SEQUENCE [LARGE SCALE GENOMIC DNA]</scope>
    <source>
        <strain evidence="4">DSM 4947 / MAS 10</strain>
    </source>
</reference>
<sequence>MFKNFKKLFILPTLLFVLLIAGCAVPQKAAEPAKTMSVKEKVETAGFQLVDYEYVNKKVGKGLRNFDEVVIVDARPGRKYEAGHIPSAINIHDNQFKDHYPRLKSLTGVTKSTEIIVYCGGFKCVKSYHVAKMLKEKGYKDVKVYLAGMPDWSKKSYVEISDDYAVKLYKENVTFVDARPARKFEAETIPGAVSIPDTKFKFMKDQRQKYLDKLPADKKAAIVVFCGGWECVKSHTVSGILVSEYGYENVYNYSGGLPGWKKNGHPTTKTGGTIEKAEKKDEAEALKEGKEEGTIDKEYFKTLIDDRPENIHIVDVRSPEEFKQGHVKGAINIHVNEVYKKGCDYVINQLPEDGYVVFMCSAGGRSSELYYALQDMCGYKQMDRLYYLDAHVNYESGKCTIK</sequence>
<protein>
    <submittedName>
        <fullName evidence="3">Rhodanese-like protein</fullName>
    </submittedName>
</protein>
<feature type="domain" description="Rhodanese" evidence="2">
    <location>
        <begin position="65"/>
        <end position="161"/>
    </location>
</feature>
<feature type="domain" description="Rhodanese" evidence="2">
    <location>
        <begin position="307"/>
        <end position="400"/>
    </location>
</feature>
<dbReference type="Gene3D" id="3.40.250.10">
    <property type="entry name" value="Rhodanese-like domain"/>
    <property type="match status" value="3"/>
</dbReference>
<feature type="chain" id="PRO_5003369400" evidence="1">
    <location>
        <begin position="30"/>
        <end position="402"/>
    </location>
</feature>
<dbReference type="HOGENOM" id="CLU_047687_0_0_0"/>
<proteinExistence type="predicted"/>
<feature type="signal peptide" evidence="1">
    <location>
        <begin position="1"/>
        <end position="29"/>
    </location>
</feature>
<evidence type="ECO:0000259" key="2">
    <source>
        <dbReference type="PROSITE" id="PS50206"/>
    </source>
</evidence>
<dbReference type="AlphaFoldDB" id="F8E7B8"/>
<dbReference type="InterPro" id="IPR036873">
    <property type="entry name" value="Rhodanese-like_dom_sf"/>
</dbReference>
<dbReference type="PANTHER" id="PTHR43031">
    <property type="entry name" value="FAD-DEPENDENT OXIDOREDUCTASE"/>
    <property type="match status" value="1"/>
</dbReference>
<reference evidence="3 4" key="1">
    <citation type="journal article" date="2011" name="Stand. Genomic Sci.">
        <title>Genome sequence of the moderately thermophilic halophile Flexistipes sinusarabici strain (MAS10).</title>
        <authorList>
            <person name="Lapidus A."/>
            <person name="Chertkov O."/>
            <person name="Nolan M."/>
            <person name="Lucas S."/>
            <person name="Hammon N."/>
            <person name="Deshpande S."/>
            <person name="Cheng J.F."/>
            <person name="Tapia R."/>
            <person name="Han C."/>
            <person name="Goodwin L."/>
            <person name="Pitluck S."/>
            <person name="Liolios K."/>
            <person name="Pagani I."/>
            <person name="Ivanova N."/>
            <person name="Huntemann M."/>
            <person name="Mavromatis K."/>
            <person name="Mikhailova N."/>
            <person name="Pati A."/>
            <person name="Chen A."/>
            <person name="Palaniappan K."/>
            <person name="Land M."/>
            <person name="Hauser L."/>
            <person name="Brambilla E.M."/>
            <person name="Rohde M."/>
            <person name="Abt B."/>
            <person name="Spring S."/>
            <person name="Goker M."/>
            <person name="Bristow J."/>
            <person name="Eisen J.A."/>
            <person name="Markowitz V."/>
            <person name="Hugenholtz P."/>
            <person name="Kyrpides N.C."/>
            <person name="Klenk H.P."/>
            <person name="Woyke T."/>
        </authorList>
    </citation>
    <scope>NUCLEOTIDE SEQUENCE [LARGE SCALE GENOMIC DNA]</scope>
    <source>
        <strain evidence="4">DSM 4947 / MAS 10</strain>
    </source>
</reference>
<dbReference type="Proteomes" id="UP000006621">
    <property type="component" value="Chromosome"/>
</dbReference>
<dbReference type="PANTHER" id="PTHR43031:SF1">
    <property type="entry name" value="PYRIDINE NUCLEOTIDE-DISULPHIDE OXIDOREDUCTASE"/>
    <property type="match status" value="1"/>
</dbReference>
<dbReference type="STRING" id="717231.Flexsi_0137"/>